<protein>
    <recommendedName>
        <fullName evidence="3">Proline reductase cluster protein PrdD</fullName>
    </recommendedName>
</protein>
<evidence type="ECO:0008006" key="3">
    <source>
        <dbReference type="Google" id="ProtNLM"/>
    </source>
</evidence>
<evidence type="ECO:0000313" key="1">
    <source>
        <dbReference type="EMBL" id="EDM62389.1"/>
    </source>
</evidence>
<proteinExistence type="predicted"/>
<evidence type="ECO:0000313" key="2">
    <source>
        <dbReference type="Proteomes" id="UP000004016"/>
    </source>
</evidence>
<dbReference type="Pfam" id="PF09338">
    <property type="entry name" value="Gly_reductase"/>
    <property type="match status" value="1"/>
</dbReference>
<dbReference type="NCBIfam" id="TIGR04482">
    <property type="entry name" value="D_pro_red_PrdD"/>
    <property type="match status" value="1"/>
</dbReference>
<reference evidence="1 2" key="2">
    <citation type="submission" date="2007-04" db="EMBL/GenBank/DDBJ databases">
        <title>Draft genome sequence of Dorea longicatena (DSM 13814).</title>
        <authorList>
            <person name="Sudarsanam P."/>
            <person name="Ley R."/>
            <person name="Guruge J."/>
            <person name="Turnbaugh P.J."/>
            <person name="Mahowald M."/>
            <person name="Liep D."/>
            <person name="Gordon J."/>
        </authorList>
    </citation>
    <scope>NUCLEOTIDE SEQUENCE [LARGE SCALE GENOMIC DNA]</scope>
    <source>
        <strain evidence="1 2">DSM 13814</strain>
    </source>
</reference>
<gene>
    <name evidence="1" type="ORF">DORLON_02180</name>
</gene>
<sequence length="265" mass="29897">MSVIFLGGDMMAEKEIDLRRLVIKAFHMTDVEWGEYNNITTDGHMTVSKEMIDQLVAQDDCIEKIDIQIIKPGDHDRWTNTIMDIIPISTKVLGKLGEGITHTITGVYVMLTGVDVNGKQCHEFGSSEGNLKEQLCLNRAGTPGDDDYIISFDVTFAAGMGQERHGPFTAHKLCDEFIQTYREKLKKFKGDKCTERHEYHDKVRPGKKKVVIIRQVAGQGAMYDTWMFPDEPSGVEGGRSIIDMGNMPVMITPNEYRDGMIRSMQ</sequence>
<dbReference type="EMBL" id="AAXB02000013">
    <property type="protein sequence ID" value="EDM62389.1"/>
    <property type="molecule type" value="Genomic_DNA"/>
</dbReference>
<dbReference type="AlphaFoldDB" id="A6BIP3"/>
<dbReference type="HOGENOM" id="CLU_1081155_0_0_9"/>
<comment type="caution">
    <text evidence="1">The sequence shown here is derived from an EMBL/GenBank/DDBJ whole genome shotgun (WGS) entry which is preliminary data.</text>
</comment>
<dbReference type="GO" id="GO:0050485">
    <property type="term" value="F:oxidoreductase activity, acting on X-H and Y-H to form an X-Y bond, with a disulfide as acceptor"/>
    <property type="evidence" value="ECO:0007669"/>
    <property type="project" value="InterPro"/>
</dbReference>
<organism evidence="1 2">
    <name type="scientific">Dorea longicatena DSM 13814</name>
    <dbReference type="NCBI Taxonomy" id="411462"/>
    <lineage>
        <taxon>Bacteria</taxon>
        <taxon>Bacillati</taxon>
        <taxon>Bacillota</taxon>
        <taxon>Clostridia</taxon>
        <taxon>Lachnospirales</taxon>
        <taxon>Lachnospiraceae</taxon>
        <taxon>Dorea</taxon>
    </lineage>
</organism>
<dbReference type="InterPro" id="IPR015417">
    <property type="entry name" value="Gly_reductase_pB_sua/b"/>
</dbReference>
<reference evidence="1 2" key="1">
    <citation type="submission" date="2007-03" db="EMBL/GenBank/DDBJ databases">
        <authorList>
            <person name="Fulton L."/>
            <person name="Clifton S."/>
            <person name="Fulton B."/>
            <person name="Xu J."/>
            <person name="Minx P."/>
            <person name="Pepin K.H."/>
            <person name="Johnson M."/>
            <person name="Thiruvilangam P."/>
            <person name="Bhonagiri V."/>
            <person name="Nash W.E."/>
            <person name="Mardis E.R."/>
            <person name="Wilson R.K."/>
        </authorList>
    </citation>
    <scope>NUCLEOTIDE SEQUENCE [LARGE SCALE GENOMIC DNA]</scope>
    <source>
        <strain evidence="1 2">DSM 13814</strain>
    </source>
</reference>
<dbReference type="Proteomes" id="UP000004016">
    <property type="component" value="Unassembled WGS sequence"/>
</dbReference>
<dbReference type="InterPro" id="IPR031000">
    <property type="entry name" value="D_pro_red_PrdD"/>
</dbReference>
<name>A6BIP3_9FIRM</name>
<dbReference type="eggNOG" id="COG5275">
    <property type="taxonomic scope" value="Bacteria"/>
</dbReference>
<accession>A6BIP3</accession>